<dbReference type="RefSeq" id="XP_003017394.1">
    <property type="nucleotide sequence ID" value="XM_003017348.1"/>
</dbReference>
<organism evidence="2 3">
    <name type="scientific">Arthroderma benhamiae (strain ATCC MYA-4681 / CBS 112371)</name>
    <name type="common">Trichophyton mentagrophytes</name>
    <dbReference type="NCBI Taxonomy" id="663331"/>
    <lineage>
        <taxon>Eukaryota</taxon>
        <taxon>Fungi</taxon>
        <taxon>Dikarya</taxon>
        <taxon>Ascomycota</taxon>
        <taxon>Pezizomycotina</taxon>
        <taxon>Eurotiomycetes</taxon>
        <taxon>Eurotiomycetidae</taxon>
        <taxon>Onygenales</taxon>
        <taxon>Arthrodermataceae</taxon>
        <taxon>Trichophyton</taxon>
    </lineage>
</organism>
<sequence>MVPAIQGKDCLVQKFRNSSVMLEHPSFRPKIFHTGTGPMAGTEDHFPGPDNPSKMRRSVENAEHVGMHIIAHRYIHAVSDSPYRLVRSQIAIITISLDNSSSYLPIFHAIMNLNFSGSTNMIHIVDLDVFFFCSLPLLLIFNYLSGNLSTLLAFFSSSLHVLSFPFFHLSFYFPAFCLLPYIPHIPRKHRSNQASTELGQTRPYPQEHPRQTLVQHIYLPGFAFADLGIKAIAALFNYQVSLTPILPFLFFLLLSLALP</sequence>
<evidence type="ECO:0000313" key="3">
    <source>
        <dbReference type="Proteomes" id="UP000008866"/>
    </source>
</evidence>
<gene>
    <name evidence="2" type="ORF">ARB_04274</name>
</gene>
<keyword evidence="1" id="KW-0812">Transmembrane</keyword>
<dbReference type="KEGG" id="abe:ARB_04274"/>
<keyword evidence="1" id="KW-0472">Membrane</keyword>
<reference evidence="3" key="1">
    <citation type="journal article" date="2011" name="Genome Biol.">
        <title>Comparative and functional genomics provide insights into the pathogenicity of dermatophytic fungi.</title>
        <authorList>
            <person name="Burmester A."/>
            <person name="Shelest E."/>
            <person name="Gloeckner G."/>
            <person name="Heddergott C."/>
            <person name="Schindler S."/>
            <person name="Staib P."/>
            <person name="Heidel A."/>
            <person name="Felder M."/>
            <person name="Petzold A."/>
            <person name="Szafranski K."/>
            <person name="Feuermann M."/>
            <person name="Pedruzzi I."/>
            <person name="Priebe S."/>
            <person name="Groth M."/>
            <person name="Winkler R."/>
            <person name="Li W."/>
            <person name="Kniemeyer O."/>
            <person name="Schroeckh V."/>
            <person name="Hertweck C."/>
            <person name="Hube B."/>
            <person name="White T.C."/>
            <person name="Platzer M."/>
            <person name="Guthke R."/>
            <person name="Heitman J."/>
            <person name="Woestemeyer J."/>
            <person name="Zipfel P.F."/>
            <person name="Monod M."/>
            <person name="Brakhage A.A."/>
        </authorList>
    </citation>
    <scope>NUCLEOTIDE SEQUENCE [LARGE SCALE GENOMIC DNA]</scope>
    <source>
        <strain evidence="3">ATCC MYA-4681 / CBS 112371</strain>
    </source>
</reference>
<dbReference type="eggNOG" id="KOG4660">
    <property type="taxonomic scope" value="Eukaryota"/>
</dbReference>
<evidence type="ECO:0000256" key="1">
    <source>
        <dbReference type="SAM" id="Phobius"/>
    </source>
</evidence>
<dbReference type="GeneID" id="9524503"/>
<feature type="transmembrane region" description="Helical" evidence="1">
    <location>
        <begin position="242"/>
        <end position="258"/>
    </location>
</feature>
<comment type="caution">
    <text evidence="2">The sequence shown here is derived from an EMBL/GenBank/DDBJ whole genome shotgun (WGS) entry which is preliminary data.</text>
</comment>
<dbReference type="AlphaFoldDB" id="D4AJ26"/>
<dbReference type="EMBL" id="ABSU01000001">
    <property type="protein sequence ID" value="EFE36749.1"/>
    <property type="molecule type" value="Genomic_DNA"/>
</dbReference>
<accession>D4AJ26</accession>
<dbReference type="STRING" id="663331.D4AJ26"/>
<proteinExistence type="predicted"/>
<keyword evidence="1" id="KW-1133">Transmembrane helix</keyword>
<feature type="transmembrane region" description="Helical" evidence="1">
    <location>
        <begin position="164"/>
        <end position="182"/>
    </location>
</feature>
<protein>
    <submittedName>
        <fullName evidence="2">Uncharacterized protein</fullName>
    </submittedName>
</protein>
<evidence type="ECO:0000313" key="2">
    <source>
        <dbReference type="EMBL" id="EFE36749.1"/>
    </source>
</evidence>
<keyword evidence="3" id="KW-1185">Reference proteome</keyword>
<dbReference type="HOGENOM" id="CLU_1073523_0_0_1"/>
<dbReference type="Proteomes" id="UP000008866">
    <property type="component" value="Unassembled WGS sequence"/>
</dbReference>
<name>D4AJ26_ARTBC</name>
<feature type="transmembrane region" description="Helical" evidence="1">
    <location>
        <begin position="121"/>
        <end position="144"/>
    </location>
</feature>